<organism evidence="1 2">
    <name type="scientific">Armillaria borealis</name>
    <dbReference type="NCBI Taxonomy" id="47425"/>
    <lineage>
        <taxon>Eukaryota</taxon>
        <taxon>Fungi</taxon>
        <taxon>Dikarya</taxon>
        <taxon>Basidiomycota</taxon>
        <taxon>Agaricomycotina</taxon>
        <taxon>Agaricomycetes</taxon>
        <taxon>Agaricomycetidae</taxon>
        <taxon>Agaricales</taxon>
        <taxon>Marasmiineae</taxon>
        <taxon>Physalacriaceae</taxon>
        <taxon>Armillaria</taxon>
    </lineage>
</organism>
<reference evidence="1" key="1">
    <citation type="submission" date="2023-06" db="EMBL/GenBank/DDBJ databases">
        <authorList>
            <consortium name="Lawrence Berkeley National Laboratory"/>
            <person name="Ahrendt S."/>
            <person name="Sahu N."/>
            <person name="Indic B."/>
            <person name="Wong-Bajracharya J."/>
            <person name="Merenyi Z."/>
            <person name="Ke H.-M."/>
            <person name="Monk M."/>
            <person name="Kocsube S."/>
            <person name="Drula E."/>
            <person name="Lipzen A."/>
            <person name="Balint B."/>
            <person name="Henrissat B."/>
            <person name="Andreopoulos B."/>
            <person name="Martin F.M."/>
            <person name="Harder C.B."/>
            <person name="Rigling D."/>
            <person name="Ford K.L."/>
            <person name="Foster G.D."/>
            <person name="Pangilinan J."/>
            <person name="Papanicolaou A."/>
            <person name="Barry K."/>
            <person name="LaButti K."/>
            <person name="Viragh M."/>
            <person name="Koriabine M."/>
            <person name="Yan M."/>
            <person name="Riley R."/>
            <person name="Champramary S."/>
            <person name="Plett K.L."/>
            <person name="Tsai I.J."/>
            <person name="Slot J."/>
            <person name="Sipos G."/>
            <person name="Plett J."/>
            <person name="Nagy L.G."/>
            <person name="Grigoriev I.V."/>
        </authorList>
    </citation>
    <scope>NUCLEOTIDE SEQUENCE</scope>
    <source>
        <strain evidence="1">FPL87.14</strain>
    </source>
</reference>
<keyword evidence="2" id="KW-1185">Reference proteome</keyword>
<accession>A0AA39J4S8</accession>
<proteinExistence type="predicted"/>
<sequence>MARTHKYILVPEQLERPAKRKAKTHIQLDISPWQVDAHVSVAGGIANAALNAASIGWATIPRTARVFCRLTIHPEPMHSRSSSNILGNGLLVAKTFKYRKLQGSSVGTSTTGESIGLIAECLNRAHEATTSVVTVLENMVNQIDGYSNDI</sequence>
<comment type="caution">
    <text evidence="1">The sequence shown here is derived from an EMBL/GenBank/DDBJ whole genome shotgun (WGS) entry which is preliminary data.</text>
</comment>
<dbReference type="Proteomes" id="UP001175226">
    <property type="component" value="Unassembled WGS sequence"/>
</dbReference>
<evidence type="ECO:0000313" key="2">
    <source>
        <dbReference type="Proteomes" id="UP001175226"/>
    </source>
</evidence>
<protein>
    <submittedName>
        <fullName evidence="1">Uncharacterized protein</fullName>
    </submittedName>
</protein>
<name>A0AA39J4S8_9AGAR</name>
<dbReference type="AlphaFoldDB" id="A0AA39J4S8"/>
<evidence type="ECO:0000313" key="1">
    <source>
        <dbReference type="EMBL" id="KAK0436147.1"/>
    </source>
</evidence>
<dbReference type="EMBL" id="JAUEPT010000057">
    <property type="protein sequence ID" value="KAK0436147.1"/>
    <property type="molecule type" value="Genomic_DNA"/>
</dbReference>
<gene>
    <name evidence="1" type="ORF">EV421DRAFT_1739800</name>
</gene>